<dbReference type="Pfam" id="PF02894">
    <property type="entry name" value="GFO_IDH_MocA_C"/>
    <property type="match status" value="1"/>
</dbReference>
<dbReference type="Gene3D" id="3.40.50.720">
    <property type="entry name" value="NAD(P)-binding Rossmann-like Domain"/>
    <property type="match status" value="1"/>
</dbReference>
<keyword evidence="5" id="KW-1185">Reference proteome</keyword>
<comment type="caution">
    <text evidence="4">The sequence shown here is derived from an EMBL/GenBank/DDBJ whole genome shotgun (WGS) entry which is preliminary data.</text>
</comment>
<dbReference type="Pfam" id="PF01408">
    <property type="entry name" value="GFO_IDH_MocA"/>
    <property type="match status" value="1"/>
</dbReference>
<name>A0ABN0Y694_9BACL</name>
<evidence type="ECO:0000259" key="3">
    <source>
        <dbReference type="Pfam" id="PF02894"/>
    </source>
</evidence>
<evidence type="ECO:0000313" key="4">
    <source>
        <dbReference type="EMBL" id="GAA0383391.1"/>
    </source>
</evidence>
<protein>
    <submittedName>
        <fullName evidence="4">Gfo/Idh/MocA family oxidoreductase</fullName>
    </submittedName>
</protein>
<sequence>MKKVTAVLIGAGNRGALAYATYALEHPEELQFVAIAEPDQGRREAFQKAHNLPDSACYTSWEEMLQEPKLADAALICTQDQYHFDPAIKAFETGYHILLEKPMSTDPVEVVKLGQHAVKYERIFNICHVLRYTEFFGTLKKIIEDKKIGELVSIQHNENVAYWHQAHSYVRGNWRNSRESSPMILAKSCHDMDILLWLAGSDCRSISSFGSLSHFKAENAPPQAADRCTDNCPHAEECPFFAPRFYLANEGWRYALTNDVSEEGTMKALREGPYGRCVYKCDNDVVDHQVVNIEFENNVTAAFTMCAFTNEYARTIKLMGTRGEVKGIMSFNKCEIEITDFLTGKKELISMESGVDDHGGGDSALIGNFANLVREERVHEGLSSASVSVQSHLMSFAAEKSRLENQVVVFKDYAEEIKSRI</sequence>
<dbReference type="EMBL" id="BAAACX010000007">
    <property type="protein sequence ID" value="GAA0383391.1"/>
    <property type="molecule type" value="Genomic_DNA"/>
</dbReference>
<evidence type="ECO:0000256" key="1">
    <source>
        <dbReference type="ARBA" id="ARBA00010928"/>
    </source>
</evidence>
<feature type="domain" description="Gfo/Idh/MocA-like oxidoreductase C-terminal" evidence="3">
    <location>
        <begin position="140"/>
        <end position="379"/>
    </location>
</feature>
<feature type="domain" description="Gfo/Idh/MocA-like oxidoreductase N-terminal" evidence="2">
    <location>
        <begin position="6"/>
        <end position="124"/>
    </location>
</feature>
<reference evidence="4 5" key="1">
    <citation type="journal article" date="2019" name="Int. J. Syst. Evol. Microbiol.">
        <title>The Global Catalogue of Microorganisms (GCM) 10K type strain sequencing project: providing services to taxonomists for standard genome sequencing and annotation.</title>
        <authorList>
            <consortium name="The Broad Institute Genomics Platform"/>
            <consortium name="The Broad Institute Genome Sequencing Center for Infectious Disease"/>
            <person name="Wu L."/>
            <person name="Ma J."/>
        </authorList>
    </citation>
    <scope>NUCLEOTIDE SEQUENCE [LARGE SCALE GENOMIC DNA]</scope>
    <source>
        <strain evidence="4 5">JCM 12774</strain>
    </source>
</reference>
<dbReference type="Gene3D" id="3.30.360.10">
    <property type="entry name" value="Dihydrodipicolinate Reductase, domain 2"/>
    <property type="match status" value="1"/>
</dbReference>
<evidence type="ECO:0000259" key="2">
    <source>
        <dbReference type="Pfam" id="PF01408"/>
    </source>
</evidence>
<dbReference type="InterPro" id="IPR000683">
    <property type="entry name" value="Gfo/Idh/MocA-like_OxRdtase_N"/>
</dbReference>
<dbReference type="InterPro" id="IPR004104">
    <property type="entry name" value="Gfo/Idh/MocA-like_OxRdtase_C"/>
</dbReference>
<dbReference type="InterPro" id="IPR051450">
    <property type="entry name" value="Gfo/Idh/MocA_Oxidoreductases"/>
</dbReference>
<organism evidence="4 5">
    <name type="scientific">Paenibacillus motobuensis</name>
    <dbReference type="NCBI Taxonomy" id="295324"/>
    <lineage>
        <taxon>Bacteria</taxon>
        <taxon>Bacillati</taxon>
        <taxon>Bacillota</taxon>
        <taxon>Bacilli</taxon>
        <taxon>Bacillales</taxon>
        <taxon>Paenibacillaceae</taxon>
        <taxon>Paenibacillus</taxon>
    </lineage>
</organism>
<dbReference type="Proteomes" id="UP001500340">
    <property type="component" value="Unassembled WGS sequence"/>
</dbReference>
<gene>
    <name evidence="4" type="ORF">GCM10008933_13180</name>
</gene>
<accession>A0ABN0Y694</accession>
<proteinExistence type="inferred from homology"/>
<dbReference type="SUPFAM" id="SSF51735">
    <property type="entry name" value="NAD(P)-binding Rossmann-fold domains"/>
    <property type="match status" value="1"/>
</dbReference>
<dbReference type="InterPro" id="IPR036291">
    <property type="entry name" value="NAD(P)-bd_dom_sf"/>
</dbReference>
<dbReference type="SUPFAM" id="SSF55347">
    <property type="entry name" value="Glyceraldehyde-3-phosphate dehydrogenase-like, C-terminal domain"/>
    <property type="match status" value="1"/>
</dbReference>
<dbReference type="RefSeq" id="WP_343859011.1">
    <property type="nucleotide sequence ID" value="NZ_BAAACX010000007.1"/>
</dbReference>
<dbReference type="PANTHER" id="PTHR43377:SF2">
    <property type="entry name" value="BINDING ROSSMANN FOLD OXIDOREDUCTASE, PUTATIVE (AFU_ORTHOLOGUE AFUA_4G00560)-RELATED"/>
    <property type="match status" value="1"/>
</dbReference>
<comment type="similarity">
    <text evidence="1">Belongs to the Gfo/Idh/MocA family.</text>
</comment>
<evidence type="ECO:0000313" key="5">
    <source>
        <dbReference type="Proteomes" id="UP001500340"/>
    </source>
</evidence>
<dbReference type="PANTHER" id="PTHR43377">
    <property type="entry name" value="BILIVERDIN REDUCTASE A"/>
    <property type="match status" value="1"/>
</dbReference>